<dbReference type="Proteomes" id="UP000241201">
    <property type="component" value="Unassembled WGS sequence"/>
</dbReference>
<comment type="caution">
    <text evidence="6">The sequence shown here is derived from an EMBL/GenBank/DDBJ whole genome shotgun (WGS) entry which is preliminary data.</text>
</comment>
<dbReference type="AlphaFoldDB" id="A0A2T3FN50"/>
<name>A0A2T3FN50_9FIRM</name>
<dbReference type="InterPro" id="IPR036388">
    <property type="entry name" value="WH-like_DNA-bd_sf"/>
</dbReference>
<feature type="domain" description="PRD" evidence="5">
    <location>
        <begin position="278"/>
        <end position="385"/>
    </location>
</feature>
<dbReference type="SUPFAM" id="SSF52794">
    <property type="entry name" value="PTS system IIB component-like"/>
    <property type="match status" value="1"/>
</dbReference>
<dbReference type="GeneID" id="77471767"/>
<dbReference type="CDD" id="cd05568">
    <property type="entry name" value="PTS_IIB_bgl_like"/>
    <property type="match status" value="1"/>
</dbReference>
<dbReference type="GO" id="GO:0008982">
    <property type="term" value="F:protein-N(PI)-phosphohistidine-sugar phosphotransferase activity"/>
    <property type="evidence" value="ECO:0007669"/>
    <property type="project" value="InterPro"/>
</dbReference>
<dbReference type="InterPro" id="IPR050661">
    <property type="entry name" value="BglG_antiterminators"/>
</dbReference>
<keyword evidence="2" id="KW-0677">Repeat</keyword>
<sequence length="635" mass="74806">MRMYLIMKDFINSNIYLSLDYFVQKYDVSKRTIQNDLSYLMRISPRKGFTFHNKRGSGYLLEITNEELFKDFMGSLNEGIYFQVKERPAQILAYLAVQTGYISMNNIADTFQVSKTVIKHDMNDVENLAKSYHFELERKTHYGILLRYELTSFKKYLVEEYLNQNVFIQTAVNDVIEEFNDIEQKLIRQLNKEGLKINYNELLNVIEYLKIVIYIAHRQDEQKEEFIFDKNNEIHRIVEFLVGILEKKYAIGLSKKSIEEILEVLQKNIKREIGSISSFTNYLKEDIEEFIKQIDEKYDTKFLEDEDFKKMLLTHVSLLIDRLHNKISYQNPLANELNITYPMMFNIALQFCSMLHEKYNVEVTFDEIGFVAMHFASHMEKEKQGKLLSYNRIGIVCSSGGGSAYMIKIQIESLFPQAEVQTFSFLQQDELKTFQPDLIFTIMPLSQEIKAPIIYIKALLDDRDLVKIKQILQCEEYDPYTLIQDNPMYYSFFSKDFFKFIEADSYENIIRMMGQELEEKGYGKKGYTDLIFERESYVSTIYTNGVCIPHPLETDALKNMISVAILKKPFVQNGKEIKIVFMICLKKDQVEIYKVITKKLYRLMQKSNYVEMLTKVDSFEEMMSLMKEIGGGNNE</sequence>
<dbReference type="SUPFAM" id="SSF63520">
    <property type="entry name" value="PTS-regulatory domain, PRD"/>
    <property type="match status" value="1"/>
</dbReference>
<dbReference type="PROSITE" id="PS51099">
    <property type="entry name" value="PTS_EIIB_TYPE_2"/>
    <property type="match status" value="1"/>
</dbReference>
<dbReference type="InterPro" id="IPR036634">
    <property type="entry name" value="PRD_sf"/>
</dbReference>
<dbReference type="PROSITE" id="PS51094">
    <property type="entry name" value="PTS_EIIA_TYPE_2"/>
    <property type="match status" value="1"/>
</dbReference>
<dbReference type="RefSeq" id="WP_106988735.1">
    <property type="nucleotide sequence ID" value="NZ_PYLP01000022.1"/>
</dbReference>
<evidence type="ECO:0000313" key="6">
    <source>
        <dbReference type="EMBL" id="PST36691.1"/>
    </source>
</evidence>
<dbReference type="Gene3D" id="1.10.1790.10">
    <property type="entry name" value="PRD domain"/>
    <property type="match status" value="1"/>
</dbReference>
<dbReference type="Gene3D" id="3.40.930.10">
    <property type="entry name" value="Mannitol-specific EII, Chain A"/>
    <property type="match status" value="1"/>
</dbReference>
<organism evidence="6 7">
    <name type="scientific">Faecalibacillus faecis</name>
    <dbReference type="NCBI Taxonomy" id="1982628"/>
    <lineage>
        <taxon>Bacteria</taxon>
        <taxon>Bacillati</taxon>
        <taxon>Bacillota</taxon>
        <taxon>Erysipelotrichia</taxon>
        <taxon>Erysipelotrichales</taxon>
        <taxon>Coprobacillaceae</taxon>
        <taxon>Faecalibacillus</taxon>
    </lineage>
</organism>
<protein>
    <submittedName>
        <fullName evidence="6">Transcription antiterminator BglG</fullName>
    </submittedName>
</protein>
<gene>
    <name evidence="6" type="ORF">C7U55_11800</name>
</gene>
<evidence type="ECO:0000256" key="1">
    <source>
        <dbReference type="ARBA" id="ARBA00022679"/>
    </source>
</evidence>
<dbReference type="InterPro" id="IPR002178">
    <property type="entry name" value="PTS_EIIA_type-2_dom"/>
</dbReference>
<accession>A0A2T3FN50</accession>
<dbReference type="Gene3D" id="1.10.10.10">
    <property type="entry name" value="Winged helix-like DNA-binding domain superfamily/Winged helix DNA-binding domain"/>
    <property type="match status" value="2"/>
</dbReference>
<evidence type="ECO:0000256" key="2">
    <source>
        <dbReference type="ARBA" id="ARBA00022737"/>
    </source>
</evidence>
<evidence type="ECO:0000259" key="5">
    <source>
        <dbReference type="PROSITE" id="PS51372"/>
    </source>
</evidence>
<dbReference type="InterPro" id="IPR016152">
    <property type="entry name" value="PTrfase/Anion_transptr"/>
</dbReference>
<dbReference type="InterPro" id="IPR036095">
    <property type="entry name" value="PTS_EIIB-like_sf"/>
</dbReference>
<keyword evidence="7" id="KW-1185">Reference proteome</keyword>
<feature type="domain" description="PTS EIIB type-2" evidence="4">
    <location>
        <begin position="391"/>
        <end position="480"/>
    </location>
</feature>
<proteinExistence type="predicted"/>
<dbReference type="SUPFAM" id="SSF55804">
    <property type="entry name" value="Phoshotransferase/anion transport protein"/>
    <property type="match status" value="1"/>
</dbReference>
<evidence type="ECO:0000313" key="7">
    <source>
        <dbReference type="Proteomes" id="UP000241201"/>
    </source>
</evidence>
<evidence type="ECO:0000259" key="3">
    <source>
        <dbReference type="PROSITE" id="PS51094"/>
    </source>
</evidence>
<keyword evidence="1" id="KW-0808">Transferase</keyword>
<dbReference type="PROSITE" id="PS51372">
    <property type="entry name" value="PRD_2"/>
    <property type="match status" value="1"/>
</dbReference>
<dbReference type="PANTHER" id="PTHR30185">
    <property type="entry name" value="CRYPTIC BETA-GLUCOSIDE BGL OPERON ANTITERMINATOR"/>
    <property type="match status" value="1"/>
</dbReference>
<dbReference type="GO" id="GO:0009401">
    <property type="term" value="P:phosphoenolpyruvate-dependent sugar phosphotransferase system"/>
    <property type="evidence" value="ECO:0007669"/>
    <property type="project" value="InterPro"/>
</dbReference>
<dbReference type="Pfam" id="PF00359">
    <property type="entry name" value="PTS_EIIA_2"/>
    <property type="match status" value="1"/>
</dbReference>
<reference evidence="7" key="1">
    <citation type="submission" date="2018-03" db="EMBL/GenBank/DDBJ databases">
        <title>Lachnoclostridium SNUG30370 gen.nov., sp.nov., isolated from human faeces.</title>
        <authorList>
            <person name="Seo B."/>
            <person name="Jeon K."/>
            <person name="Ko G."/>
        </authorList>
    </citation>
    <scope>NUCLEOTIDE SEQUENCE [LARGE SCALE GENOMIC DNA]</scope>
    <source>
        <strain evidence="7">SNUG30370</strain>
    </source>
</reference>
<dbReference type="Gene3D" id="3.40.50.2300">
    <property type="match status" value="1"/>
</dbReference>
<dbReference type="InterPro" id="IPR013011">
    <property type="entry name" value="PTS_EIIB_2"/>
</dbReference>
<dbReference type="GO" id="GO:0006355">
    <property type="term" value="P:regulation of DNA-templated transcription"/>
    <property type="evidence" value="ECO:0007669"/>
    <property type="project" value="InterPro"/>
</dbReference>
<dbReference type="InterPro" id="IPR011608">
    <property type="entry name" value="PRD"/>
</dbReference>
<evidence type="ECO:0000259" key="4">
    <source>
        <dbReference type="PROSITE" id="PS51099"/>
    </source>
</evidence>
<dbReference type="Pfam" id="PF00874">
    <property type="entry name" value="PRD"/>
    <property type="match status" value="1"/>
</dbReference>
<dbReference type="PANTHER" id="PTHR30185:SF13">
    <property type="entry name" value="LICABCH OPERON REGULATOR-RELATED"/>
    <property type="match status" value="1"/>
</dbReference>
<dbReference type="EMBL" id="PYLP01000022">
    <property type="protein sequence ID" value="PST36691.1"/>
    <property type="molecule type" value="Genomic_DNA"/>
</dbReference>
<feature type="domain" description="PTS EIIA type-2" evidence="3">
    <location>
        <begin position="490"/>
        <end position="629"/>
    </location>
</feature>